<proteinExistence type="predicted"/>
<reference evidence="1" key="2">
    <citation type="submission" date="2020-09" db="EMBL/GenBank/DDBJ databases">
        <authorList>
            <person name="Sun Q."/>
            <person name="Zhou Y."/>
        </authorList>
    </citation>
    <scope>NUCLEOTIDE SEQUENCE</scope>
    <source>
        <strain evidence="1">CGMCC 4.7403</strain>
    </source>
</reference>
<organism evidence="1 2">
    <name type="scientific">Streptomyces capitiformicae</name>
    <dbReference type="NCBI Taxonomy" id="2014920"/>
    <lineage>
        <taxon>Bacteria</taxon>
        <taxon>Bacillati</taxon>
        <taxon>Actinomycetota</taxon>
        <taxon>Actinomycetes</taxon>
        <taxon>Kitasatosporales</taxon>
        <taxon>Streptomycetaceae</taxon>
        <taxon>Streptomyces</taxon>
    </lineage>
</organism>
<dbReference type="EMBL" id="BNAT01000048">
    <property type="protein sequence ID" value="GHE59081.1"/>
    <property type="molecule type" value="Genomic_DNA"/>
</dbReference>
<gene>
    <name evidence="1" type="ORF">GCM10017771_82180</name>
</gene>
<evidence type="ECO:0000313" key="2">
    <source>
        <dbReference type="Proteomes" id="UP000603227"/>
    </source>
</evidence>
<accession>A0A918ZMQ8</accession>
<sequence>MKPAATSVLFTGPFALGRLSAPDGVPFPALVMPDGRALDLRTAFGEQVVTIRTLLESWDEEMPRLRALAAGERAAWQPREGLRVHAPVEPRQIFPLGLQRPRCVEECA</sequence>
<keyword evidence="2" id="KW-1185">Reference proteome</keyword>
<dbReference type="RefSeq" id="WP_229914371.1">
    <property type="nucleotide sequence ID" value="NZ_BNAT01000048.1"/>
</dbReference>
<name>A0A918ZMQ8_9ACTN</name>
<comment type="caution">
    <text evidence="1">The sequence shown here is derived from an EMBL/GenBank/DDBJ whole genome shotgun (WGS) entry which is preliminary data.</text>
</comment>
<evidence type="ECO:0000313" key="1">
    <source>
        <dbReference type="EMBL" id="GHE59081.1"/>
    </source>
</evidence>
<dbReference type="Proteomes" id="UP000603227">
    <property type="component" value="Unassembled WGS sequence"/>
</dbReference>
<dbReference type="AlphaFoldDB" id="A0A918ZMQ8"/>
<protein>
    <submittedName>
        <fullName evidence="1">Uncharacterized protein</fullName>
    </submittedName>
</protein>
<reference evidence="1" key="1">
    <citation type="journal article" date="2014" name="Int. J. Syst. Evol. Microbiol.">
        <title>Complete genome sequence of Corynebacterium casei LMG S-19264T (=DSM 44701T), isolated from a smear-ripened cheese.</title>
        <authorList>
            <consortium name="US DOE Joint Genome Institute (JGI-PGF)"/>
            <person name="Walter F."/>
            <person name="Albersmeier A."/>
            <person name="Kalinowski J."/>
            <person name="Ruckert C."/>
        </authorList>
    </citation>
    <scope>NUCLEOTIDE SEQUENCE</scope>
    <source>
        <strain evidence="1">CGMCC 4.7403</strain>
    </source>
</reference>